<dbReference type="Proteomes" id="UP000187417">
    <property type="component" value="Unassembled WGS sequence"/>
</dbReference>
<gene>
    <name evidence="2" type="ORF">BHV66_05065</name>
</gene>
<evidence type="ECO:0008006" key="4">
    <source>
        <dbReference type="Google" id="ProtNLM"/>
    </source>
</evidence>
<dbReference type="RefSeq" id="WP_278339224.1">
    <property type="nucleotide sequence ID" value="NZ_CAJJWD010000022.1"/>
</dbReference>
<keyword evidence="1" id="KW-0732">Signal</keyword>
<evidence type="ECO:0000256" key="1">
    <source>
        <dbReference type="SAM" id="SignalP"/>
    </source>
</evidence>
<proteinExistence type="predicted"/>
<sequence>MKKQIFFTVLFFLAALPAGAQLYQPGEVLDYRASYKAKFFPNTEVGSVRVTTAEEEYEGEPMYRIVAHGKTLPAFRWVMNVDDKYTILVDREELKTRRFESDIREGNYRFWSNYVYDWPEMTVHTRWQGRRMVCDTTKTMSLTPRSMDPVSLYFHLRSIDPATLQEGKTEVLEMLLEDTIRHLRYRFLGRETKKIRSMGTFRTLKFACQIGTSEGYSFTDGTEFTVWISDDKNLIPLYIESPVRIGSVQAYISGYHGLKYPLSSKIK</sequence>
<dbReference type="EMBL" id="MNQH01000025">
    <property type="protein sequence ID" value="OKY94714.1"/>
    <property type="molecule type" value="Genomic_DNA"/>
</dbReference>
<feature type="chain" id="PRO_5012276471" description="DUF3108 domain-containing protein" evidence="1">
    <location>
        <begin position="21"/>
        <end position="267"/>
    </location>
</feature>
<dbReference type="AlphaFoldDB" id="A0A1Q6F731"/>
<organism evidence="2 3">
    <name type="scientific">Alistipes putredinis</name>
    <dbReference type="NCBI Taxonomy" id="28117"/>
    <lineage>
        <taxon>Bacteria</taxon>
        <taxon>Pseudomonadati</taxon>
        <taxon>Bacteroidota</taxon>
        <taxon>Bacteroidia</taxon>
        <taxon>Bacteroidales</taxon>
        <taxon>Rikenellaceae</taxon>
        <taxon>Alistipes</taxon>
    </lineage>
</organism>
<name>A0A1Q6F731_9BACT</name>
<protein>
    <recommendedName>
        <fullName evidence="4">DUF3108 domain-containing protein</fullName>
    </recommendedName>
</protein>
<dbReference type="InterPro" id="IPR021457">
    <property type="entry name" value="DUF3108"/>
</dbReference>
<dbReference type="STRING" id="28117.BHV66_05065"/>
<dbReference type="Pfam" id="PF11306">
    <property type="entry name" value="DUF3108"/>
    <property type="match status" value="1"/>
</dbReference>
<accession>A0A1Q6F731</accession>
<reference evidence="2 3" key="1">
    <citation type="journal article" date="2016" name="Nat. Biotechnol.">
        <title>Measurement of bacterial replication rates in microbial communities.</title>
        <authorList>
            <person name="Brown C.T."/>
            <person name="Olm M.R."/>
            <person name="Thomas B.C."/>
            <person name="Banfield J.F."/>
        </authorList>
    </citation>
    <scope>NUCLEOTIDE SEQUENCE [LARGE SCALE GENOMIC DNA]</scope>
    <source>
        <strain evidence="2">CAG:67_53_122</strain>
    </source>
</reference>
<feature type="signal peptide" evidence="1">
    <location>
        <begin position="1"/>
        <end position="20"/>
    </location>
</feature>
<evidence type="ECO:0000313" key="3">
    <source>
        <dbReference type="Proteomes" id="UP000187417"/>
    </source>
</evidence>
<evidence type="ECO:0000313" key="2">
    <source>
        <dbReference type="EMBL" id="OKY94714.1"/>
    </source>
</evidence>
<comment type="caution">
    <text evidence="2">The sequence shown here is derived from an EMBL/GenBank/DDBJ whole genome shotgun (WGS) entry which is preliminary data.</text>
</comment>